<sequence>METINRRQCQPKEELIESSTSSRMTSLEVGGGEHHQGAFIEQLDHRKIAPRRRYSLPANTPKAIETISAPSTNDGGDVAVAAVGGASSDAVQPSDATIRTSHNDYDDDDDEKPTHIDTVTLKCDLNDYLIKLIDVSCSLARSDGRAGLPPRNAVPSSQGSKMVARDNISLKSSGRRTHGGPTYTHFDELVRCTEREREWLRRGLSHRLPRLRLCGGGEDSINNGT</sequence>
<reference evidence="2" key="2">
    <citation type="submission" date="2020-05" db="UniProtKB">
        <authorList>
            <consortium name="EnsemblMetazoa"/>
        </authorList>
    </citation>
    <scope>IDENTIFICATION</scope>
    <source>
        <strain evidence="2">CM1001059</strain>
    </source>
</reference>
<dbReference type="EnsemblMetazoa" id="AMEC013326-RA">
    <property type="protein sequence ID" value="AMEC013326-PA"/>
    <property type="gene ID" value="AMEC013326"/>
</dbReference>
<dbReference type="AlphaFoldDB" id="A0A182U3N6"/>
<evidence type="ECO:0000256" key="1">
    <source>
        <dbReference type="SAM" id="MobiDB-lite"/>
    </source>
</evidence>
<protein>
    <submittedName>
        <fullName evidence="2">Uncharacterized protein</fullName>
    </submittedName>
</protein>
<feature type="region of interest" description="Disordered" evidence="1">
    <location>
        <begin position="85"/>
        <end position="111"/>
    </location>
</feature>
<evidence type="ECO:0000313" key="3">
    <source>
        <dbReference type="Proteomes" id="UP000075902"/>
    </source>
</evidence>
<feature type="region of interest" description="Disordered" evidence="1">
    <location>
        <begin position="1"/>
        <end position="36"/>
    </location>
</feature>
<reference evidence="3" key="1">
    <citation type="submission" date="2014-01" db="EMBL/GenBank/DDBJ databases">
        <title>The Genome Sequence of Anopheles melas CM1001059_A (V2).</title>
        <authorList>
            <consortium name="The Broad Institute Genomics Platform"/>
            <person name="Neafsey D.E."/>
            <person name="Besansky N."/>
            <person name="Howell P."/>
            <person name="Walton C."/>
            <person name="Young S.K."/>
            <person name="Zeng Q."/>
            <person name="Gargeya S."/>
            <person name="Fitzgerald M."/>
            <person name="Haas B."/>
            <person name="Abouelleil A."/>
            <person name="Allen A.W."/>
            <person name="Alvarado L."/>
            <person name="Arachchi H.M."/>
            <person name="Berlin A.M."/>
            <person name="Chapman S.B."/>
            <person name="Gainer-Dewar J."/>
            <person name="Goldberg J."/>
            <person name="Griggs A."/>
            <person name="Gujja S."/>
            <person name="Hansen M."/>
            <person name="Howarth C."/>
            <person name="Imamovic A."/>
            <person name="Ireland A."/>
            <person name="Larimer J."/>
            <person name="McCowan C."/>
            <person name="Murphy C."/>
            <person name="Pearson M."/>
            <person name="Poon T.W."/>
            <person name="Priest M."/>
            <person name="Roberts A."/>
            <person name="Saif S."/>
            <person name="Shea T."/>
            <person name="Sisk P."/>
            <person name="Sykes S."/>
            <person name="Wortman J."/>
            <person name="Nusbaum C."/>
            <person name="Birren B."/>
        </authorList>
    </citation>
    <scope>NUCLEOTIDE SEQUENCE [LARGE SCALE GENOMIC DNA]</scope>
    <source>
        <strain evidence="3">CM1001059</strain>
    </source>
</reference>
<proteinExistence type="predicted"/>
<keyword evidence="3" id="KW-1185">Reference proteome</keyword>
<dbReference type="Proteomes" id="UP000075902">
    <property type="component" value="Unassembled WGS sequence"/>
</dbReference>
<dbReference type="STRING" id="34690.A0A182U3N6"/>
<organism evidence="2 3">
    <name type="scientific">Anopheles melas</name>
    <dbReference type="NCBI Taxonomy" id="34690"/>
    <lineage>
        <taxon>Eukaryota</taxon>
        <taxon>Metazoa</taxon>
        <taxon>Ecdysozoa</taxon>
        <taxon>Arthropoda</taxon>
        <taxon>Hexapoda</taxon>
        <taxon>Insecta</taxon>
        <taxon>Pterygota</taxon>
        <taxon>Neoptera</taxon>
        <taxon>Endopterygota</taxon>
        <taxon>Diptera</taxon>
        <taxon>Nematocera</taxon>
        <taxon>Culicoidea</taxon>
        <taxon>Culicidae</taxon>
        <taxon>Anophelinae</taxon>
        <taxon>Anopheles</taxon>
    </lineage>
</organism>
<name>A0A182U3N6_9DIPT</name>
<accession>A0A182U3N6</accession>
<dbReference type="VEuPathDB" id="VectorBase:AMEC013326"/>
<evidence type="ECO:0000313" key="2">
    <source>
        <dbReference type="EnsemblMetazoa" id="AMEC013326-PA"/>
    </source>
</evidence>